<keyword evidence="2" id="KW-1185">Reference proteome</keyword>
<reference evidence="1 2" key="1">
    <citation type="submission" date="2016-10" db="EMBL/GenBank/DDBJ databases">
        <title>The genome sequence of Colletotrichum fioriniae PJ7.</title>
        <authorList>
            <person name="Baroncelli R."/>
        </authorList>
    </citation>
    <scope>NUCLEOTIDE SEQUENCE [LARGE SCALE GENOMIC DNA]</scope>
    <source>
        <strain evidence="1">Col 31</strain>
    </source>
</reference>
<comment type="caution">
    <text evidence="1">The sequence shown here is derived from an EMBL/GenBank/DDBJ whole genome shotgun (WGS) entry which is preliminary data.</text>
</comment>
<protein>
    <submittedName>
        <fullName evidence="1">Uncharacterized protein</fullName>
    </submittedName>
</protein>
<gene>
    <name evidence="1" type="ORF">CMEL01_00899</name>
</gene>
<accession>A0AAI9V5F8</accession>
<organism evidence="1 2">
    <name type="scientific">Colletotrichum melonis</name>
    <dbReference type="NCBI Taxonomy" id="1209925"/>
    <lineage>
        <taxon>Eukaryota</taxon>
        <taxon>Fungi</taxon>
        <taxon>Dikarya</taxon>
        <taxon>Ascomycota</taxon>
        <taxon>Pezizomycotina</taxon>
        <taxon>Sordariomycetes</taxon>
        <taxon>Hypocreomycetidae</taxon>
        <taxon>Glomerellales</taxon>
        <taxon>Glomerellaceae</taxon>
        <taxon>Colletotrichum</taxon>
        <taxon>Colletotrichum acutatum species complex</taxon>
    </lineage>
</organism>
<proteinExistence type="predicted"/>
<dbReference type="EMBL" id="MLGG01000001">
    <property type="protein sequence ID" value="KAK1469132.1"/>
    <property type="molecule type" value="Genomic_DNA"/>
</dbReference>
<evidence type="ECO:0000313" key="1">
    <source>
        <dbReference type="EMBL" id="KAK1469132.1"/>
    </source>
</evidence>
<dbReference type="AlphaFoldDB" id="A0AAI9V5F8"/>
<name>A0AAI9V5F8_9PEZI</name>
<dbReference type="Proteomes" id="UP001239795">
    <property type="component" value="Unassembled WGS sequence"/>
</dbReference>
<sequence>MIVIDAHTRLTTYLVPRGFEASVDAAGCTTKRPIALLGVVVDPARDRTNTLHTACAEARITLAYLAKAWLFTAMVLRTTFNSFTNS</sequence>
<evidence type="ECO:0000313" key="2">
    <source>
        <dbReference type="Proteomes" id="UP001239795"/>
    </source>
</evidence>